<comment type="caution">
    <text evidence="2">The sequence shown here is derived from an EMBL/GenBank/DDBJ whole genome shotgun (WGS) entry which is preliminary data.</text>
</comment>
<keyword evidence="3" id="KW-1185">Reference proteome</keyword>
<evidence type="ECO:0000313" key="3">
    <source>
        <dbReference type="Proteomes" id="UP000520767"/>
    </source>
</evidence>
<accession>A0A7W7VFC0</accession>
<proteinExistence type="predicted"/>
<dbReference type="EMBL" id="JACHJQ010000004">
    <property type="protein sequence ID" value="MBB4908009.1"/>
    <property type="molecule type" value="Genomic_DNA"/>
</dbReference>
<dbReference type="SUPFAM" id="SSF48452">
    <property type="entry name" value="TPR-like"/>
    <property type="match status" value="1"/>
</dbReference>
<dbReference type="Gene3D" id="1.25.40.10">
    <property type="entry name" value="Tetratricopeptide repeat domain"/>
    <property type="match status" value="1"/>
</dbReference>
<name>A0A7W7VFC0_9PSEU</name>
<sequence>MLRAWQDVIVKWQLVPDDQPVDQPEARLHADRGRSALMAGRLDDALAEFEAAARLRADPLDRVGMGDVFLARGGWRGAEENYRAALASGGVGALMAQLGLAQVKVGQGQAAGAVGDLELLVADRPYDRTLRYYLASAWYSAADQCRSRTGDDVLVITSEAQLRICEDAGRRIRALRTGDTELERGAEQLLAEVAAGKRWTWSPEGIAVSLAVLIVALGLITVVAGGLLDNVVLVIVGVLMGAALLYTVVHRFRRQTWRRRADEMAPHIVKTGV</sequence>
<feature type="transmembrane region" description="Helical" evidence="1">
    <location>
        <begin position="206"/>
        <end position="225"/>
    </location>
</feature>
<dbReference type="InterPro" id="IPR011990">
    <property type="entry name" value="TPR-like_helical_dom_sf"/>
</dbReference>
<keyword evidence="1" id="KW-1133">Transmembrane helix</keyword>
<evidence type="ECO:0000256" key="1">
    <source>
        <dbReference type="SAM" id="Phobius"/>
    </source>
</evidence>
<gene>
    <name evidence="2" type="ORF">FHR82_004251</name>
</gene>
<dbReference type="Proteomes" id="UP000520767">
    <property type="component" value="Unassembled WGS sequence"/>
</dbReference>
<dbReference type="AlphaFoldDB" id="A0A7W7VFC0"/>
<reference evidence="2 3" key="1">
    <citation type="submission" date="2020-08" db="EMBL/GenBank/DDBJ databases">
        <title>Genomic Encyclopedia of Type Strains, Phase III (KMG-III): the genomes of soil and plant-associated and newly described type strains.</title>
        <authorList>
            <person name="Whitman W."/>
        </authorList>
    </citation>
    <scope>NUCLEOTIDE SEQUENCE [LARGE SCALE GENOMIC DNA]</scope>
    <source>
        <strain evidence="2 3">CECT 8960</strain>
    </source>
</reference>
<evidence type="ECO:0000313" key="2">
    <source>
        <dbReference type="EMBL" id="MBB4908009.1"/>
    </source>
</evidence>
<feature type="transmembrane region" description="Helical" evidence="1">
    <location>
        <begin position="231"/>
        <end position="249"/>
    </location>
</feature>
<protein>
    <submittedName>
        <fullName evidence="2">Tetratricopeptide (TPR) repeat protein</fullName>
    </submittedName>
</protein>
<keyword evidence="1" id="KW-0812">Transmembrane</keyword>
<organism evidence="2 3">
    <name type="scientific">Actinophytocola algeriensis</name>
    <dbReference type="NCBI Taxonomy" id="1768010"/>
    <lineage>
        <taxon>Bacteria</taxon>
        <taxon>Bacillati</taxon>
        <taxon>Actinomycetota</taxon>
        <taxon>Actinomycetes</taxon>
        <taxon>Pseudonocardiales</taxon>
        <taxon>Pseudonocardiaceae</taxon>
    </lineage>
</organism>
<keyword evidence="1" id="KW-0472">Membrane</keyword>
<dbReference type="RefSeq" id="WP_184812130.1">
    <property type="nucleotide sequence ID" value="NZ_JACHJQ010000004.1"/>
</dbReference>